<organism evidence="1">
    <name type="scientific">Arundo donax</name>
    <name type="common">Giant reed</name>
    <name type="synonym">Donax arundinaceus</name>
    <dbReference type="NCBI Taxonomy" id="35708"/>
    <lineage>
        <taxon>Eukaryota</taxon>
        <taxon>Viridiplantae</taxon>
        <taxon>Streptophyta</taxon>
        <taxon>Embryophyta</taxon>
        <taxon>Tracheophyta</taxon>
        <taxon>Spermatophyta</taxon>
        <taxon>Magnoliopsida</taxon>
        <taxon>Liliopsida</taxon>
        <taxon>Poales</taxon>
        <taxon>Poaceae</taxon>
        <taxon>PACMAD clade</taxon>
        <taxon>Arundinoideae</taxon>
        <taxon>Arundineae</taxon>
        <taxon>Arundo</taxon>
    </lineage>
</organism>
<proteinExistence type="predicted"/>
<protein>
    <submittedName>
        <fullName evidence="1">Uncharacterized protein</fullName>
    </submittedName>
</protein>
<sequence length="42" mass="5127">MCQWLPQRIFVIGSLPSHQKTDRQEWKSFYDHLNWQLLTAHS</sequence>
<accession>A0A0A8ZEY3</accession>
<dbReference type="EMBL" id="GBRH01264463">
    <property type="protein sequence ID" value="JAD33432.1"/>
    <property type="molecule type" value="Transcribed_RNA"/>
</dbReference>
<reference evidence="1" key="2">
    <citation type="journal article" date="2015" name="Data Brief">
        <title>Shoot transcriptome of the giant reed, Arundo donax.</title>
        <authorList>
            <person name="Barrero R.A."/>
            <person name="Guerrero F.D."/>
            <person name="Moolhuijzen P."/>
            <person name="Goolsby J.A."/>
            <person name="Tidwell J."/>
            <person name="Bellgard S.E."/>
            <person name="Bellgard M.I."/>
        </authorList>
    </citation>
    <scope>NUCLEOTIDE SEQUENCE</scope>
    <source>
        <tissue evidence="1">Shoot tissue taken approximately 20 cm above the soil surface</tissue>
    </source>
</reference>
<name>A0A0A8ZEY3_ARUDO</name>
<reference evidence="1" key="1">
    <citation type="submission" date="2014-09" db="EMBL/GenBank/DDBJ databases">
        <authorList>
            <person name="Magalhaes I.L.F."/>
            <person name="Oliveira U."/>
            <person name="Santos F.R."/>
            <person name="Vidigal T.H.D.A."/>
            <person name="Brescovit A.D."/>
            <person name="Santos A.J."/>
        </authorList>
    </citation>
    <scope>NUCLEOTIDE SEQUENCE</scope>
    <source>
        <tissue evidence="1">Shoot tissue taken approximately 20 cm above the soil surface</tissue>
    </source>
</reference>
<dbReference type="AlphaFoldDB" id="A0A0A8ZEY3"/>
<evidence type="ECO:0000313" key="1">
    <source>
        <dbReference type="EMBL" id="JAD33432.1"/>
    </source>
</evidence>